<accession>A0A4R8UYI6</accession>
<keyword evidence="3" id="KW-1185">Reference proteome</keyword>
<dbReference type="AlphaFoldDB" id="A0A4R8UYI6"/>
<name>A0A4R8UYI6_9MICO</name>
<dbReference type="EMBL" id="SOEY01000012">
    <property type="protein sequence ID" value="TFB74340.1"/>
    <property type="molecule type" value="Genomic_DNA"/>
</dbReference>
<comment type="caution">
    <text evidence="2">The sequence shown here is derived from an EMBL/GenBank/DDBJ whole genome shotgun (WGS) entry which is preliminary data.</text>
</comment>
<dbReference type="OrthoDB" id="6075445at2"/>
<organism evidence="2 3">
    <name type="scientific">Cryobacterium glaciale</name>
    <dbReference type="NCBI Taxonomy" id="1259145"/>
    <lineage>
        <taxon>Bacteria</taxon>
        <taxon>Bacillati</taxon>
        <taxon>Actinomycetota</taxon>
        <taxon>Actinomycetes</taxon>
        <taxon>Micrococcales</taxon>
        <taxon>Microbacteriaceae</taxon>
        <taxon>Cryobacterium</taxon>
    </lineage>
</organism>
<evidence type="ECO:0000256" key="1">
    <source>
        <dbReference type="SAM" id="Coils"/>
    </source>
</evidence>
<gene>
    <name evidence="2" type="ORF">E3O06_07030</name>
</gene>
<proteinExistence type="predicted"/>
<protein>
    <submittedName>
        <fullName evidence="2">Uncharacterized protein</fullName>
    </submittedName>
</protein>
<dbReference type="Proteomes" id="UP000298173">
    <property type="component" value="Unassembled WGS sequence"/>
</dbReference>
<feature type="coiled-coil region" evidence="1">
    <location>
        <begin position="14"/>
        <end position="55"/>
    </location>
</feature>
<keyword evidence="1" id="KW-0175">Coiled coil</keyword>
<sequence length="91" mass="10887">MFTDANTENPAERYGVENEEMRQARLEIRALRAELAETANVIEDLKRQVLAARRQGERYRFQVEVLRRSSSWRLTRPLRIWQRRRTNAASK</sequence>
<evidence type="ECO:0000313" key="2">
    <source>
        <dbReference type="EMBL" id="TFB74340.1"/>
    </source>
</evidence>
<reference evidence="2 3" key="1">
    <citation type="submission" date="2019-03" db="EMBL/GenBank/DDBJ databases">
        <title>Genomics of glacier-inhabiting Cryobacterium strains.</title>
        <authorList>
            <person name="Liu Q."/>
            <person name="Xin Y.-H."/>
        </authorList>
    </citation>
    <scope>NUCLEOTIDE SEQUENCE [LARGE SCALE GENOMIC DNA]</scope>
    <source>
        <strain evidence="2 3">HLT2-23</strain>
    </source>
</reference>
<evidence type="ECO:0000313" key="3">
    <source>
        <dbReference type="Proteomes" id="UP000298173"/>
    </source>
</evidence>